<reference evidence="1" key="1">
    <citation type="submission" date="2020-01" db="EMBL/GenBank/DDBJ databases">
        <authorList>
            <person name="Mishra B."/>
        </authorList>
    </citation>
    <scope>NUCLEOTIDE SEQUENCE [LARGE SCALE GENOMIC DNA]</scope>
</reference>
<dbReference type="PANTHER" id="PTHR31541">
    <property type="entry name" value="B3 DOMAIN PLANT PROTEIN-RELATED"/>
    <property type="match status" value="1"/>
</dbReference>
<proteinExistence type="predicted"/>
<dbReference type="Proteomes" id="UP000467841">
    <property type="component" value="Unassembled WGS sequence"/>
</dbReference>
<dbReference type="EMBL" id="CACVBM020000777">
    <property type="protein sequence ID" value="CAA7023462.1"/>
    <property type="molecule type" value="Genomic_DNA"/>
</dbReference>
<protein>
    <recommendedName>
        <fullName evidence="3">TF-B3 domain-containing protein</fullName>
    </recommendedName>
</protein>
<dbReference type="OrthoDB" id="1105375at2759"/>
<dbReference type="Pfam" id="PF03754">
    <property type="entry name" value="At2g31720-like"/>
    <property type="match status" value="1"/>
</dbReference>
<dbReference type="InterPro" id="IPR005508">
    <property type="entry name" value="At2g31720-like"/>
</dbReference>
<evidence type="ECO:0000313" key="1">
    <source>
        <dbReference type="EMBL" id="CAA7023462.1"/>
    </source>
</evidence>
<dbReference type="PANTHER" id="PTHR31541:SF40">
    <property type="entry name" value="TF-B3 DOMAIN-CONTAINING PROTEIN"/>
    <property type="match status" value="1"/>
</dbReference>
<evidence type="ECO:0008006" key="3">
    <source>
        <dbReference type="Google" id="ProtNLM"/>
    </source>
</evidence>
<comment type="caution">
    <text evidence="1">The sequence shown here is derived from an EMBL/GenBank/DDBJ whole genome shotgun (WGS) entry which is preliminary data.</text>
</comment>
<dbReference type="GO" id="GO:0003677">
    <property type="term" value="F:DNA binding"/>
    <property type="evidence" value="ECO:0007669"/>
    <property type="project" value="InterPro"/>
</dbReference>
<gene>
    <name evidence="1" type="ORF">MERR_LOCUS10697</name>
</gene>
<dbReference type="AlphaFoldDB" id="A0A6D2IDS4"/>
<accession>A0A6D2IDS4</accession>
<name>A0A6D2IDS4_9BRAS</name>
<sequence length="215" mass="24376">MERVIFPAGIPRKQRTARPQPLKNVTWGSRFPKDPIPLWLLKKMAELHGVEPVLIVKDKVLKETDLAPSQGRLFLPPSQVLTKSFLNGVELAILDSHPVVGVGAAFIGINSQRFNLELRKWVNGLVLTIGWKQVIASKLYKVGDKYPLWCFRLRNEDNKLCFALVPESLEEEKWYEDAILLQALPQDHVHVCSPIPDEVKSLADVEEVASYFSDQ</sequence>
<keyword evidence="2" id="KW-1185">Reference proteome</keyword>
<evidence type="ECO:0000313" key="2">
    <source>
        <dbReference type="Proteomes" id="UP000467841"/>
    </source>
</evidence>
<organism evidence="1 2">
    <name type="scientific">Microthlaspi erraticum</name>
    <dbReference type="NCBI Taxonomy" id="1685480"/>
    <lineage>
        <taxon>Eukaryota</taxon>
        <taxon>Viridiplantae</taxon>
        <taxon>Streptophyta</taxon>
        <taxon>Embryophyta</taxon>
        <taxon>Tracheophyta</taxon>
        <taxon>Spermatophyta</taxon>
        <taxon>Magnoliopsida</taxon>
        <taxon>eudicotyledons</taxon>
        <taxon>Gunneridae</taxon>
        <taxon>Pentapetalae</taxon>
        <taxon>rosids</taxon>
        <taxon>malvids</taxon>
        <taxon>Brassicales</taxon>
        <taxon>Brassicaceae</taxon>
        <taxon>Coluteocarpeae</taxon>
        <taxon>Microthlaspi</taxon>
    </lineage>
</organism>